<sequence>MNSSQLIFLACVLVCSLLKGSTSQPIPYDSYEYYGPLPVVPVVVPVPVPPPFYGGYQQFFDGLKKKEARFEAKQPNH</sequence>
<organism evidence="2 3">
    <name type="scientific">Trichostrongylus colubriformis</name>
    <name type="common">Black scour worm</name>
    <dbReference type="NCBI Taxonomy" id="6319"/>
    <lineage>
        <taxon>Eukaryota</taxon>
        <taxon>Metazoa</taxon>
        <taxon>Ecdysozoa</taxon>
        <taxon>Nematoda</taxon>
        <taxon>Chromadorea</taxon>
        <taxon>Rhabditida</taxon>
        <taxon>Rhabditina</taxon>
        <taxon>Rhabditomorpha</taxon>
        <taxon>Strongyloidea</taxon>
        <taxon>Trichostrongylidae</taxon>
        <taxon>Trichostrongylus</taxon>
    </lineage>
</organism>
<evidence type="ECO:0000256" key="1">
    <source>
        <dbReference type="SAM" id="SignalP"/>
    </source>
</evidence>
<feature type="signal peptide" evidence="1">
    <location>
        <begin position="1"/>
        <end position="23"/>
    </location>
</feature>
<evidence type="ECO:0000313" key="3">
    <source>
        <dbReference type="Proteomes" id="UP001331761"/>
    </source>
</evidence>
<proteinExistence type="predicted"/>
<accession>A0AAN8IY18</accession>
<keyword evidence="3" id="KW-1185">Reference proteome</keyword>
<comment type="caution">
    <text evidence="2">The sequence shown here is derived from an EMBL/GenBank/DDBJ whole genome shotgun (WGS) entry which is preliminary data.</text>
</comment>
<name>A0AAN8IY18_TRICO</name>
<reference evidence="2 3" key="1">
    <citation type="submission" date="2019-10" db="EMBL/GenBank/DDBJ databases">
        <title>Assembly and Annotation for the nematode Trichostrongylus colubriformis.</title>
        <authorList>
            <person name="Martin J."/>
        </authorList>
    </citation>
    <scope>NUCLEOTIDE SEQUENCE [LARGE SCALE GENOMIC DNA]</scope>
    <source>
        <strain evidence="2">G859</strain>
        <tissue evidence="2">Whole worm</tissue>
    </source>
</reference>
<feature type="chain" id="PRO_5042904843" evidence="1">
    <location>
        <begin position="24"/>
        <end position="77"/>
    </location>
</feature>
<gene>
    <name evidence="2" type="ORF">GCK32_004702</name>
</gene>
<dbReference type="Proteomes" id="UP001331761">
    <property type="component" value="Unassembled WGS sequence"/>
</dbReference>
<dbReference type="EMBL" id="WIXE01001409">
    <property type="protein sequence ID" value="KAK5985727.1"/>
    <property type="molecule type" value="Genomic_DNA"/>
</dbReference>
<keyword evidence="1" id="KW-0732">Signal</keyword>
<protein>
    <submittedName>
        <fullName evidence="2">Uncharacterized protein</fullName>
    </submittedName>
</protein>
<evidence type="ECO:0000313" key="2">
    <source>
        <dbReference type="EMBL" id="KAK5985727.1"/>
    </source>
</evidence>
<dbReference type="AlphaFoldDB" id="A0AAN8IY18"/>